<accession>A0A8S4PP21</accession>
<organism evidence="2 3">
    <name type="scientific">Owenia fusiformis</name>
    <name type="common">Polychaete worm</name>
    <dbReference type="NCBI Taxonomy" id="6347"/>
    <lineage>
        <taxon>Eukaryota</taxon>
        <taxon>Metazoa</taxon>
        <taxon>Spiralia</taxon>
        <taxon>Lophotrochozoa</taxon>
        <taxon>Annelida</taxon>
        <taxon>Polychaeta</taxon>
        <taxon>Sedentaria</taxon>
        <taxon>Canalipalpata</taxon>
        <taxon>Sabellida</taxon>
        <taxon>Oweniida</taxon>
        <taxon>Oweniidae</taxon>
        <taxon>Owenia</taxon>
    </lineage>
</organism>
<gene>
    <name evidence="2" type="ORF">OFUS_LOCUS20297</name>
</gene>
<feature type="compositionally biased region" description="Basic and acidic residues" evidence="1">
    <location>
        <begin position="69"/>
        <end position="107"/>
    </location>
</feature>
<keyword evidence="3" id="KW-1185">Reference proteome</keyword>
<evidence type="ECO:0000313" key="2">
    <source>
        <dbReference type="EMBL" id="CAH1795810.1"/>
    </source>
</evidence>
<evidence type="ECO:0000313" key="3">
    <source>
        <dbReference type="Proteomes" id="UP000749559"/>
    </source>
</evidence>
<name>A0A8S4PP21_OWEFU</name>
<comment type="caution">
    <text evidence="2">The sequence shown here is derived from an EMBL/GenBank/DDBJ whole genome shotgun (WGS) entry which is preliminary data.</text>
</comment>
<sequence length="219" mass="24562">MFLFFWGEENLVSIPMAKDKIKTDDGMGVTTSISEFDNRDTMVDQGDKDSEEGKTAADGDSGGPMLGDEPSKPEDLHIDPPKVKEPYVKPQDNKDTAKEAPKRDIHIESNVPKGSQDICPTMTNFFKPAKLENECIPLFVILKTVCKNPGSECQFCSKRSRCFQQYTQQWLPEFCVGGVHWRFHRVPSSCACYKLSSSAVLPPMATVPRPDSIIMRDHE</sequence>
<reference evidence="2" key="1">
    <citation type="submission" date="2022-03" db="EMBL/GenBank/DDBJ databases">
        <authorList>
            <person name="Martin C."/>
        </authorList>
    </citation>
    <scope>NUCLEOTIDE SEQUENCE</scope>
</reference>
<feature type="compositionally biased region" description="Basic and acidic residues" evidence="1">
    <location>
        <begin position="36"/>
        <end position="57"/>
    </location>
</feature>
<dbReference type="Proteomes" id="UP000749559">
    <property type="component" value="Unassembled WGS sequence"/>
</dbReference>
<feature type="region of interest" description="Disordered" evidence="1">
    <location>
        <begin position="23"/>
        <end position="113"/>
    </location>
</feature>
<protein>
    <submittedName>
        <fullName evidence="2">Uncharacterized protein</fullName>
    </submittedName>
</protein>
<evidence type="ECO:0000256" key="1">
    <source>
        <dbReference type="SAM" id="MobiDB-lite"/>
    </source>
</evidence>
<proteinExistence type="predicted"/>
<dbReference type="EMBL" id="CAIIXF020000010">
    <property type="protein sequence ID" value="CAH1795810.1"/>
    <property type="molecule type" value="Genomic_DNA"/>
</dbReference>
<dbReference type="AlphaFoldDB" id="A0A8S4PP21"/>